<evidence type="ECO:0000256" key="1">
    <source>
        <dbReference type="ARBA" id="ARBA00022737"/>
    </source>
</evidence>
<keyword evidence="5" id="KW-1185">Reference proteome</keyword>
<dbReference type="CDD" id="cd00041">
    <property type="entry name" value="CUB"/>
    <property type="match status" value="1"/>
</dbReference>
<evidence type="ECO:0000313" key="6">
    <source>
        <dbReference type="WBParaSite" id="jg16658"/>
    </source>
</evidence>
<dbReference type="InterPro" id="IPR035914">
    <property type="entry name" value="Sperma_CUB_dom_sf"/>
</dbReference>
<feature type="domain" description="CUB" evidence="4">
    <location>
        <begin position="39"/>
        <end position="161"/>
    </location>
</feature>
<keyword evidence="1" id="KW-0677">Repeat</keyword>
<dbReference type="WBParaSite" id="jg16658">
    <property type="protein sequence ID" value="jg16658"/>
    <property type="gene ID" value="jg16658"/>
</dbReference>
<evidence type="ECO:0000256" key="3">
    <source>
        <dbReference type="PROSITE-ProRule" id="PRU00059"/>
    </source>
</evidence>
<dbReference type="PROSITE" id="PS01180">
    <property type="entry name" value="CUB"/>
    <property type="match status" value="1"/>
</dbReference>
<reference evidence="6" key="1">
    <citation type="submission" date="2022-11" db="UniProtKB">
        <authorList>
            <consortium name="WormBaseParasite"/>
        </authorList>
    </citation>
    <scope>IDENTIFICATION</scope>
</reference>
<evidence type="ECO:0000256" key="2">
    <source>
        <dbReference type="ARBA" id="ARBA00023157"/>
    </source>
</evidence>
<evidence type="ECO:0000259" key="4">
    <source>
        <dbReference type="PROSITE" id="PS01180"/>
    </source>
</evidence>
<dbReference type="InterPro" id="IPR000859">
    <property type="entry name" value="CUB_dom"/>
</dbReference>
<evidence type="ECO:0000313" key="5">
    <source>
        <dbReference type="Proteomes" id="UP000887574"/>
    </source>
</evidence>
<organism evidence="5 6">
    <name type="scientific">Ditylenchus dipsaci</name>
    <dbReference type="NCBI Taxonomy" id="166011"/>
    <lineage>
        <taxon>Eukaryota</taxon>
        <taxon>Metazoa</taxon>
        <taxon>Ecdysozoa</taxon>
        <taxon>Nematoda</taxon>
        <taxon>Chromadorea</taxon>
        <taxon>Rhabditida</taxon>
        <taxon>Tylenchina</taxon>
        <taxon>Tylenchomorpha</taxon>
        <taxon>Sphaerularioidea</taxon>
        <taxon>Anguinidae</taxon>
        <taxon>Anguininae</taxon>
        <taxon>Ditylenchus</taxon>
    </lineage>
</organism>
<dbReference type="Gene3D" id="2.60.120.290">
    <property type="entry name" value="Spermadhesin, CUB domain"/>
    <property type="match status" value="1"/>
</dbReference>
<dbReference type="SUPFAM" id="SSF49854">
    <property type="entry name" value="Spermadhesin, CUB domain"/>
    <property type="match status" value="1"/>
</dbReference>
<dbReference type="SMART" id="SM00042">
    <property type="entry name" value="CUB"/>
    <property type="match status" value="1"/>
</dbReference>
<protein>
    <submittedName>
        <fullName evidence="6">CUB domain-containing protein</fullName>
    </submittedName>
</protein>
<dbReference type="AlphaFoldDB" id="A0A915D8G8"/>
<dbReference type="Proteomes" id="UP000887574">
    <property type="component" value="Unplaced"/>
</dbReference>
<dbReference type="Pfam" id="PF00431">
    <property type="entry name" value="CUB"/>
    <property type="match status" value="1"/>
</dbReference>
<keyword evidence="2" id="KW-1015">Disulfide bond</keyword>
<dbReference type="PANTHER" id="PTHR24251">
    <property type="entry name" value="OVOCHYMASE-RELATED"/>
    <property type="match status" value="1"/>
</dbReference>
<comment type="caution">
    <text evidence="3">Lacks conserved residue(s) required for the propagation of feature annotation.</text>
</comment>
<proteinExistence type="predicted"/>
<sequence length="181" mass="20399">MCRLPFTVDGAENLLADFNSDWAHANASDIAPVASRDPCAQFQTGYRDGLNEFSSPNFPDKYSPNLDCVRVIQAPPGYDIEAAYEEEKDSVAANSTTMLNCPNDYLEVRDGRYPFSALLVRLCGRKIPSFEIRARSGFCWLHFHTDNLLEYNGFIASHEFLRSNNAMPYQPVLVFSKLSQL</sequence>
<name>A0A915D8G8_9BILA</name>
<accession>A0A915D8G8</accession>